<organism evidence="1 2">
    <name type="scientific">Pistacia atlantica</name>
    <dbReference type="NCBI Taxonomy" id="434234"/>
    <lineage>
        <taxon>Eukaryota</taxon>
        <taxon>Viridiplantae</taxon>
        <taxon>Streptophyta</taxon>
        <taxon>Embryophyta</taxon>
        <taxon>Tracheophyta</taxon>
        <taxon>Spermatophyta</taxon>
        <taxon>Magnoliopsida</taxon>
        <taxon>eudicotyledons</taxon>
        <taxon>Gunneridae</taxon>
        <taxon>Pentapetalae</taxon>
        <taxon>rosids</taxon>
        <taxon>malvids</taxon>
        <taxon>Sapindales</taxon>
        <taxon>Anacardiaceae</taxon>
        <taxon>Pistacia</taxon>
    </lineage>
</organism>
<proteinExistence type="predicted"/>
<reference evidence="2" key="1">
    <citation type="journal article" date="2023" name="G3 (Bethesda)">
        <title>Genome assembly and association tests identify interacting loci associated with vigor, precocity, and sex in interspecific pistachio rootstocks.</title>
        <authorList>
            <person name="Palmer W."/>
            <person name="Jacygrad E."/>
            <person name="Sagayaradj S."/>
            <person name="Cavanaugh K."/>
            <person name="Han R."/>
            <person name="Bertier L."/>
            <person name="Beede B."/>
            <person name="Kafkas S."/>
            <person name="Golino D."/>
            <person name="Preece J."/>
            <person name="Michelmore R."/>
        </authorList>
    </citation>
    <scope>NUCLEOTIDE SEQUENCE [LARGE SCALE GENOMIC DNA]</scope>
</reference>
<dbReference type="Proteomes" id="UP001164250">
    <property type="component" value="Chromosome 11"/>
</dbReference>
<keyword evidence="2" id="KW-1185">Reference proteome</keyword>
<name>A0ACC1AB10_9ROSI</name>
<accession>A0ACC1AB10</accession>
<comment type="caution">
    <text evidence="1">The sequence shown here is derived from an EMBL/GenBank/DDBJ whole genome shotgun (WGS) entry which is preliminary data.</text>
</comment>
<gene>
    <name evidence="1" type="ORF">Patl1_30205</name>
</gene>
<evidence type="ECO:0000313" key="2">
    <source>
        <dbReference type="Proteomes" id="UP001164250"/>
    </source>
</evidence>
<evidence type="ECO:0000313" key="1">
    <source>
        <dbReference type="EMBL" id="KAJ0083482.1"/>
    </source>
</evidence>
<dbReference type="EMBL" id="CM047907">
    <property type="protein sequence ID" value="KAJ0083482.1"/>
    <property type="molecule type" value="Genomic_DNA"/>
</dbReference>
<protein>
    <submittedName>
        <fullName evidence="1">Uncharacterized protein</fullName>
    </submittedName>
</protein>
<sequence length="35" mass="4033">MALLQKTVHDLTQLFSLMMLLHQEAHPAFSDHRAT</sequence>